<feature type="domain" description="HNH nuclease" evidence="1">
    <location>
        <begin position="144"/>
        <end position="235"/>
    </location>
</feature>
<dbReference type="Proteomes" id="UP001219355">
    <property type="component" value="Chromosome 2"/>
</dbReference>
<evidence type="ECO:0000313" key="3">
    <source>
        <dbReference type="Proteomes" id="UP001219355"/>
    </source>
</evidence>
<organism evidence="2 3">
    <name type="scientific">Emydomyces testavorans</name>
    <dbReference type="NCBI Taxonomy" id="2070801"/>
    <lineage>
        <taxon>Eukaryota</taxon>
        <taxon>Fungi</taxon>
        <taxon>Dikarya</taxon>
        <taxon>Ascomycota</taxon>
        <taxon>Pezizomycotina</taxon>
        <taxon>Eurotiomycetes</taxon>
        <taxon>Eurotiomycetidae</taxon>
        <taxon>Onygenales</taxon>
        <taxon>Nannizziopsiaceae</taxon>
        <taxon>Emydomyces</taxon>
    </lineage>
</organism>
<dbReference type="AlphaFoldDB" id="A0AAF0DGT2"/>
<reference evidence="2" key="1">
    <citation type="submission" date="2023-03" db="EMBL/GenBank/DDBJ databases">
        <title>Emydomyces testavorans Genome Sequence.</title>
        <authorList>
            <person name="Hoyer L."/>
        </authorList>
    </citation>
    <scope>NUCLEOTIDE SEQUENCE</scope>
    <source>
        <strain evidence="2">16-2883</strain>
    </source>
</reference>
<gene>
    <name evidence="2" type="ORF">PRK78_003864</name>
</gene>
<keyword evidence="3" id="KW-1185">Reference proteome</keyword>
<accession>A0AAF0DGT2</accession>
<evidence type="ECO:0000259" key="1">
    <source>
        <dbReference type="Pfam" id="PF13391"/>
    </source>
</evidence>
<dbReference type="InterPro" id="IPR003615">
    <property type="entry name" value="HNH_nuc"/>
</dbReference>
<dbReference type="Pfam" id="PF13391">
    <property type="entry name" value="HNH_2"/>
    <property type="match status" value="1"/>
</dbReference>
<dbReference type="EMBL" id="CP120628">
    <property type="protein sequence ID" value="WEW58396.1"/>
    <property type="molecule type" value="Genomic_DNA"/>
</dbReference>
<protein>
    <recommendedName>
        <fullName evidence="1">HNH nuclease domain-containing protein</fullName>
    </recommendedName>
</protein>
<proteinExistence type="predicted"/>
<name>A0AAF0DGT2_9EURO</name>
<sequence length="334" mass="37456">MSQDEVAEALIASVFSIQSSVPSQVDKCAAENRVASYHPQDNEDHTKEVLLSFLCFLPAEGRQMLAEAIILFDNSQLFALYKHLLTSILIPMKTRTAMLAITPSSFDNKYDAVEQIAALMDKSPSRNSKIQLKELCLRRDNFRCMATGVIEESSGIESSASDIFGPTELAHIIPFSIAQWDNKQKDHKVSQIWATLLKCFPNIALRPSDINQPSNLMTLFSLAHKAFGEFSLAFEPTDETDKYKILTFSRNRRTALDLHLPPPNAHGERIVKFETHADVELPSRQLLQTHAALAKILHTSGMAEYIDEIMRDREEIGCLASDGSTNIQKLLFVF</sequence>
<evidence type="ECO:0000313" key="2">
    <source>
        <dbReference type="EMBL" id="WEW58396.1"/>
    </source>
</evidence>